<keyword evidence="3 5" id="KW-1133">Transmembrane helix</keyword>
<protein>
    <submittedName>
        <fullName evidence="8">MARVEL domain-containing protein 1-like</fullName>
    </submittedName>
</protein>
<proteinExistence type="predicted"/>
<evidence type="ECO:0000256" key="3">
    <source>
        <dbReference type="ARBA" id="ARBA00022989"/>
    </source>
</evidence>
<comment type="subcellular location">
    <subcellularLocation>
        <location evidence="1">Membrane</location>
        <topology evidence="1">Multi-pass membrane protein</topology>
    </subcellularLocation>
</comment>
<evidence type="ECO:0000259" key="6">
    <source>
        <dbReference type="Pfam" id="PF01284"/>
    </source>
</evidence>
<evidence type="ECO:0000256" key="2">
    <source>
        <dbReference type="ARBA" id="ARBA00022692"/>
    </source>
</evidence>
<dbReference type="RefSeq" id="XP_006878032.1">
    <property type="nucleotide sequence ID" value="XM_006877970.1"/>
</dbReference>
<dbReference type="Pfam" id="PF01284">
    <property type="entry name" value="MARVEL"/>
    <property type="match status" value="1"/>
</dbReference>
<gene>
    <name evidence="8" type="primary">LOC102824085</name>
</gene>
<dbReference type="GO" id="GO:0016020">
    <property type="term" value="C:membrane"/>
    <property type="evidence" value="ECO:0007669"/>
    <property type="project" value="UniProtKB-SubCell"/>
</dbReference>
<evidence type="ECO:0000313" key="8">
    <source>
        <dbReference type="RefSeq" id="XP_006878032.1"/>
    </source>
</evidence>
<keyword evidence="2 5" id="KW-0812">Transmembrane</keyword>
<name>A0A9B0U8W0_CHRAS</name>
<reference evidence="8" key="1">
    <citation type="submission" date="2025-08" db="UniProtKB">
        <authorList>
            <consortium name="RefSeq"/>
        </authorList>
    </citation>
    <scope>IDENTIFICATION</scope>
    <source>
        <tissue evidence="8">Spleen</tissue>
    </source>
</reference>
<feature type="transmembrane region" description="Helical" evidence="5">
    <location>
        <begin position="66"/>
        <end position="92"/>
    </location>
</feature>
<evidence type="ECO:0000313" key="7">
    <source>
        <dbReference type="Proteomes" id="UP000504623"/>
    </source>
</evidence>
<evidence type="ECO:0000256" key="5">
    <source>
        <dbReference type="SAM" id="Phobius"/>
    </source>
</evidence>
<dbReference type="OrthoDB" id="9938733at2759"/>
<feature type="transmembrane region" description="Helical" evidence="5">
    <location>
        <begin position="41"/>
        <end position="59"/>
    </location>
</feature>
<dbReference type="GeneID" id="102824085"/>
<accession>A0A9B0U8W0</accession>
<dbReference type="AlphaFoldDB" id="A0A9B0U8W0"/>
<feature type="transmembrane region" description="Helical" evidence="5">
    <location>
        <begin position="112"/>
        <end position="131"/>
    </location>
</feature>
<dbReference type="Proteomes" id="UP000504623">
    <property type="component" value="Unplaced"/>
</dbReference>
<feature type="domain" description="MARVEL" evidence="6">
    <location>
        <begin position="10"/>
        <end position="135"/>
    </location>
</feature>
<evidence type="ECO:0000256" key="1">
    <source>
        <dbReference type="ARBA" id="ARBA00004141"/>
    </source>
</evidence>
<organism evidence="7 8">
    <name type="scientific">Chrysochloris asiatica</name>
    <name type="common">Cape golden mole</name>
    <dbReference type="NCBI Taxonomy" id="185453"/>
    <lineage>
        <taxon>Eukaryota</taxon>
        <taxon>Metazoa</taxon>
        <taxon>Chordata</taxon>
        <taxon>Craniata</taxon>
        <taxon>Vertebrata</taxon>
        <taxon>Euteleostomi</taxon>
        <taxon>Mammalia</taxon>
        <taxon>Eutheria</taxon>
        <taxon>Afrotheria</taxon>
        <taxon>Chrysochloridae</taxon>
        <taxon>Chrysochlorinae</taxon>
        <taxon>Chrysochloris</taxon>
    </lineage>
</organism>
<feature type="transmembrane region" description="Helical" evidence="5">
    <location>
        <begin position="18"/>
        <end position="35"/>
    </location>
</feature>
<keyword evidence="7" id="KW-1185">Reference proteome</keyword>
<evidence type="ECO:0000256" key="4">
    <source>
        <dbReference type="ARBA" id="ARBA00023136"/>
    </source>
</evidence>
<keyword evidence="4 5" id="KW-0472">Membrane</keyword>
<sequence length="151" mass="17175">MTLNWSYLYRQRGVLRQLQLLVGAPFIILTAMSGFQGPVYFALFTSAFFYLTTLILFFIRLLGKYWVGLFLIQMIHDLLAAALYIALMGIMIDQTLGQSYCNFEDFPLPCAYNIFLGASVCGGLCFGLYLLSAYFRCTSLIVWLHEDDAAR</sequence>
<dbReference type="InterPro" id="IPR008253">
    <property type="entry name" value="Marvel"/>
</dbReference>